<dbReference type="Gene3D" id="3.40.47.10">
    <property type="match status" value="1"/>
</dbReference>
<dbReference type="InterPro" id="IPR018201">
    <property type="entry name" value="Ketoacyl_synth_AS"/>
</dbReference>
<protein>
    <submittedName>
        <fullName evidence="5">Beta-ketoacyl-ACP synthase</fullName>
    </submittedName>
</protein>
<dbReference type="SMART" id="SM00825">
    <property type="entry name" value="PKS_KS"/>
    <property type="match status" value="1"/>
</dbReference>
<dbReference type="OrthoDB" id="9808669at2"/>
<dbReference type="AlphaFoldDB" id="A0A6I1EGS2"/>
<dbReference type="SUPFAM" id="SSF53901">
    <property type="entry name" value="Thiolase-like"/>
    <property type="match status" value="2"/>
</dbReference>
<dbReference type="Pfam" id="PF02801">
    <property type="entry name" value="Ketoacyl-synt_C"/>
    <property type="match status" value="1"/>
</dbReference>
<comment type="caution">
    <text evidence="5">The sequence shown here is derived from an EMBL/GenBank/DDBJ whole genome shotgun (WGS) entry which is preliminary data.</text>
</comment>
<dbReference type="CDD" id="cd00834">
    <property type="entry name" value="KAS_I_II"/>
    <property type="match status" value="1"/>
</dbReference>
<name>A0A6I1EGS2_9BURK</name>
<dbReference type="Pfam" id="PF00109">
    <property type="entry name" value="ketoacyl-synt"/>
    <property type="match status" value="1"/>
</dbReference>
<dbReference type="NCBIfam" id="NF006587">
    <property type="entry name" value="PRK09116.1"/>
    <property type="match status" value="1"/>
</dbReference>
<dbReference type="Proteomes" id="UP000430564">
    <property type="component" value="Unassembled WGS sequence"/>
</dbReference>
<evidence type="ECO:0000313" key="6">
    <source>
        <dbReference type="Proteomes" id="UP000430564"/>
    </source>
</evidence>
<organism evidence="5 6">
    <name type="scientific">Sutterella seckii</name>
    <dbReference type="NCBI Taxonomy" id="1944635"/>
    <lineage>
        <taxon>Bacteria</taxon>
        <taxon>Pseudomonadati</taxon>
        <taxon>Pseudomonadota</taxon>
        <taxon>Betaproteobacteria</taxon>
        <taxon>Burkholderiales</taxon>
        <taxon>Sutterellaceae</taxon>
        <taxon>Sutterella</taxon>
    </lineage>
</organism>
<evidence type="ECO:0000256" key="2">
    <source>
        <dbReference type="ARBA" id="ARBA00022679"/>
    </source>
</evidence>
<feature type="domain" description="Ketosynthase family 3 (KS3)" evidence="4">
    <location>
        <begin position="7"/>
        <end position="414"/>
    </location>
</feature>
<dbReference type="FunFam" id="3.40.47.10:FF:000018">
    <property type="entry name" value="3-oxoacyl-[acyl-carrier-protein] synthase 2"/>
    <property type="match status" value="1"/>
</dbReference>
<dbReference type="InterPro" id="IPR000794">
    <property type="entry name" value="Beta-ketoacyl_synthase"/>
</dbReference>
<proteinExistence type="inferred from homology"/>
<reference evidence="5 6" key="1">
    <citation type="submission" date="2019-10" db="EMBL/GenBank/DDBJ databases">
        <title>Genome diversity of Sutterella seckii.</title>
        <authorList>
            <person name="Chaplin A.V."/>
            <person name="Sokolova S.R."/>
            <person name="Mosin K.A."/>
            <person name="Ivanova E.L."/>
            <person name="Kochetkova T.O."/>
            <person name="Goltsov A.Y."/>
            <person name="Trofimov D.Y."/>
            <person name="Efimov B.A."/>
        </authorList>
    </citation>
    <scope>NUCLEOTIDE SEQUENCE [LARGE SCALE GENOMIC DNA]</scope>
    <source>
        <strain evidence="5 6">ASD393</strain>
    </source>
</reference>
<evidence type="ECO:0000313" key="5">
    <source>
        <dbReference type="EMBL" id="KAB7653565.1"/>
    </source>
</evidence>
<dbReference type="RefSeq" id="WP_152159103.1">
    <property type="nucleotide sequence ID" value="NZ_WEHX01000120.1"/>
</dbReference>
<dbReference type="PANTHER" id="PTHR11712">
    <property type="entry name" value="POLYKETIDE SYNTHASE-RELATED"/>
    <property type="match status" value="1"/>
</dbReference>
<evidence type="ECO:0000259" key="4">
    <source>
        <dbReference type="PROSITE" id="PS52004"/>
    </source>
</evidence>
<dbReference type="InterPro" id="IPR020841">
    <property type="entry name" value="PKS_Beta-ketoAc_synthase_dom"/>
</dbReference>
<dbReference type="GO" id="GO:0006633">
    <property type="term" value="P:fatty acid biosynthetic process"/>
    <property type="evidence" value="ECO:0007669"/>
    <property type="project" value="InterPro"/>
</dbReference>
<dbReference type="PANTHER" id="PTHR11712:SF325">
    <property type="entry name" value="3-OXOACYL-(ACYL-CARRIER-PROTEIN) SYNTHASE II FABF"/>
    <property type="match status" value="1"/>
</dbReference>
<dbReference type="InterPro" id="IPR014030">
    <property type="entry name" value="Ketoacyl_synth_N"/>
</dbReference>
<dbReference type="InterPro" id="IPR016039">
    <property type="entry name" value="Thiolase-like"/>
</dbReference>
<dbReference type="PROSITE" id="PS00606">
    <property type="entry name" value="KS3_1"/>
    <property type="match status" value="1"/>
</dbReference>
<dbReference type="InterPro" id="IPR014031">
    <property type="entry name" value="Ketoacyl_synth_C"/>
</dbReference>
<sequence length="417" mass="44135">MKLPSTPRRVVVTGMAAISPIGSTWEEVRASLRANKSGIRHMTEWEKLEDLNTRVAAPAAPFELDPAVFTRKRTRSMGRVALMAVKTARDALIDAGLLDDPVIASPRTGVAFGSSVGQPAAVAELAHLILSSSCRGITATTYVRMMAHTAPVNISVFFGCKGRICTTSSACTSGSQGIGSAYEAIATGRADVMIAGGCEELDATDAAIFDTLFATSVRWNDDPSHTPRPFDRDRDGLVVGEGSGALILEEYEHAKARGARIYAEVAGYGTNADGAHITSPESAQMAAAMRLALEDAGMEPADIDLVNGHGTATDRGDVAESHATFEVFGGNTPYTTYKGHMGHTLGACGALEAIFAIRGMLEGFVSPVLNLENPDPACVPLAYVRDQVRELPQRAVMSNNFAFGGINTSLIFRRLGD</sequence>
<evidence type="ECO:0000256" key="3">
    <source>
        <dbReference type="RuleBase" id="RU003694"/>
    </source>
</evidence>
<gene>
    <name evidence="5" type="ORF">GBM95_10795</name>
</gene>
<dbReference type="EMBL" id="WEHX01000120">
    <property type="protein sequence ID" value="KAB7653565.1"/>
    <property type="molecule type" value="Genomic_DNA"/>
</dbReference>
<comment type="similarity">
    <text evidence="1 3">Belongs to the thiolase-like superfamily. Beta-ketoacyl-ACP synthases family.</text>
</comment>
<evidence type="ECO:0000256" key="1">
    <source>
        <dbReference type="ARBA" id="ARBA00008467"/>
    </source>
</evidence>
<dbReference type="GO" id="GO:0005829">
    <property type="term" value="C:cytosol"/>
    <property type="evidence" value="ECO:0007669"/>
    <property type="project" value="TreeGrafter"/>
</dbReference>
<dbReference type="GO" id="GO:0004315">
    <property type="term" value="F:3-oxoacyl-[acyl-carrier-protein] synthase activity"/>
    <property type="evidence" value="ECO:0007669"/>
    <property type="project" value="InterPro"/>
</dbReference>
<dbReference type="PROSITE" id="PS52004">
    <property type="entry name" value="KS3_2"/>
    <property type="match status" value="1"/>
</dbReference>
<keyword evidence="2 3" id="KW-0808">Transferase</keyword>
<accession>A0A6I1EGS2</accession>